<dbReference type="eggNOG" id="KOG0017">
    <property type="taxonomic scope" value="Eukaryota"/>
</dbReference>
<proteinExistence type="predicted"/>
<gene>
    <name evidence="2" type="ORF">TCM_038818</name>
</gene>
<dbReference type="Proteomes" id="UP000026915">
    <property type="component" value="Chromosome 9"/>
</dbReference>
<dbReference type="Pfam" id="PF17919">
    <property type="entry name" value="RT_RNaseH_2"/>
    <property type="match status" value="1"/>
</dbReference>
<name>A0A061GQR0_THECC</name>
<reference evidence="2 3" key="1">
    <citation type="journal article" date="2013" name="Genome Biol.">
        <title>The genome sequence of the most widely cultivated cacao type and its use to identify candidate genes regulating pod color.</title>
        <authorList>
            <person name="Motamayor J.C."/>
            <person name="Mockaitis K."/>
            <person name="Schmutz J."/>
            <person name="Haiminen N."/>
            <person name="Iii D.L."/>
            <person name="Cornejo O."/>
            <person name="Findley S.D."/>
            <person name="Zheng P."/>
            <person name="Utro F."/>
            <person name="Royaert S."/>
            <person name="Saski C."/>
            <person name="Jenkins J."/>
            <person name="Podicheti R."/>
            <person name="Zhao M."/>
            <person name="Scheffler B.E."/>
            <person name="Stack J.C."/>
            <person name="Feltus F.A."/>
            <person name="Mustiga G.M."/>
            <person name="Amores F."/>
            <person name="Phillips W."/>
            <person name="Marelli J.P."/>
            <person name="May G.D."/>
            <person name="Shapiro H."/>
            <person name="Ma J."/>
            <person name="Bustamante C.D."/>
            <person name="Schnell R.J."/>
            <person name="Main D."/>
            <person name="Gilbert D."/>
            <person name="Parida L."/>
            <person name="Kuhn D.N."/>
        </authorList>
    </citation>
    <scope>NUCLEOTIDE SEQUENCE [LARGE SCALE GENOMIC DNA]</scope>
    <source>
        <strain evidence="3">cv. Matina 1-6</strain>
    </source>
</reference>
<keyword evidence="3" id="KW-1185">Reference proteome</keyword>
<dbReference type="HOGENOM" id="CLU_1598830_0_0_1"/>
<dbReference type="Gene3D" id="3.10.20.370">
    <property type="match status" value="1"/>
</dbReference>
<dbReference type="AlphaFoldDB" id="A0A061GQR0"/>
<dbReference type="InParanoid" id="A0A061GQR0"/>
<sequence>MIVRAFDGTRREMMGDIEMLIEIGPCTFTLEFQVMDIVPSYNYLLGWPWIHMAGAIPSSFYQKVKFIMDGKIVCINREEYLLIIKECLLNSPILVPHVIKRHLILYLTINKRSMGCVLGQHNEIGKKEKVVHYFSKKFTNYEFKHSPLEKMCYALAWTTHRLRQYM</sequence>
<dbReference type="PANTHER" id="PTHR48475:SF1">
    <property type="entry name" value="RNASE H TYPE-1 DOMAIN-CONTAINING PROTEIN"/>
    <property type="match status" value="1"/>
</dbReference>
<dbReference type="PANTHER" id="PTHR48475">
    <property type="entry name" value="RIBONUCLEASE H"/>
    <property type="match status" value="1"/>
</dbReference>
<accession>A0A061GQR0</accession>
<protein>
    <recommendedName>
        <fullName evidence="1">Reverse transcriptase/retrotransposon-derived protein RNase H-like domain-containing protein</fullName>
    </recommendedName>
</protein>
<evidence type="ECO:0000313" key="3">
    <source>
        <dbReference type="Proteomes" id="UP000026915"/>
    </source>
</evidence>
<evidence type="ECO:0000259" key="1">
    <source>
        <dbReference type="Pfam" id="PF17919"/>
    </source>
</evidence>
<evidence type="ECO:0000313" key="2">
    <source>
        <dbReference type="EMBL" id="EOY31718.1"/>
    </source>
</evidence>
<dbReference type="Gramene" id="EOY31718">
    <property type="protein sequence ID" value="EOY31718"/>
    <property type="gene ID" value="TCM_038818"/>
</dbReference>
<dbReference type="EMBL" id="CM001887">
    <property type="protein sequence ID" value="EOY31718.1"/>
    <property type="molecule type" value="Genomic_DNA"/>
</dbReference>
<dbReference type="InterPro" id="IPR041577">
    <property type="entry name" value="RT_RNaseH_2"/>
</dbReference>
<dbReference type="InterPro" id="IPR043502">
    <property type="entry name" value="DNA/RNA_pol_sf"/>
</dbReference>
<dbReference type="SUPFAM" id="SSF56672">
    <property type="entry name" value="DNA/RNA polymerases"/>
    <property type="match status" value="1"/>
</dbReference>
<organism evidence="2 3">
    <name type="scientific">Theobroma cacao</name>
    <name type="common">Cacao</name>
    <name type="synonym">Cocoa</name>
    <dbReference type="NCBI Taxonomy" id="3641"/>
    <lineage>
        <taxon>Eukaryota</taxon>
        <taxon>Viridiplantae</taxon>
        <taxon>Streptophyta</taxon>
        <taxon>Embryophyta</taxon>
        <taxon>Tracheophyta</taxon>
        <taxon>Spermatophyta</taxon>
        <taxon>Magnoliopsida</taxon>
        <taxon>eudicotyledons</taxon>
        <taxon>Gunneridae</taxon>
        <taxon>Pentapetalae</taxon>
        <taxon>rosids</taxon>
        <taxon>malvids</taxon>
        <taxon>Malvales</taxon>
        <taxon>Malvaceae</taxon>
        <taxon>Byttnerioideae</taxon>
        <taxon>Theobroma</taxon>
    </lineage>
</organism>
<feature type="domain" description="Reverse transcriptase/retrotransposon-derived protein RNase H-like" evidence="1">
    <location>
        <begin position="83"/>
        <end position="165"/>
    </location>
</feature>